<evidence type="ECO:0000256" key="9">
    <source>
        <dbReference type="ARBA" id="ARBA00023157"/>
    </source>
</evidence>
<dbReference type="Pfam" id="PF01391">
    <property type="entry name" value="Collagen"/>
    <property type="match status" value="3"/>
</dbReference>
<feature type="domain" description="Fibronectin type-III" evidence="19">
    <location>
        <begin position="996"/>
        <end position="1086"/>
    </location>
</feature>
<feature type="compositionally biased region" description="Low complexity" evidence="16">
    <location>
        <begin position="2742"/>
        <end position="2763"/>
    </location>
</feature>
<feature type="domain" description="Fibronectin type-III" evidence="19">
    <location>
        <begin position="1295"/>
        <end position="1384"/>
    </location>
</feature>
<dbReference type="CDD" id="cd00063">
    <property type="entry name" value="FN3"/>
    <property type="match status" value="16"/>
</dbReference>
<dbReference type="Gene3D" id="2.60.120.200">
    <property type="match status" value="1"/>
</dbReference>
<dbReference type="SUPFAM" id="SSF49265">
    <property type="entry name" value="Fibronectin type III"/>
    <property type="match status" value="12"/>
</dbReference>
<dbReference type="InterPro" id="IPR036116">
    <property type="entry name" value="FN3_sf"/>
</dbReference>
<dbReference type="FunFam" id="2.60.40.10:FF:000227">
    <property type="entry name" value="Fibronectin isoform X1"/>
    <property type="match status" value="1"/>
</dbReference>
<dbReference type="InterPro" id="IPR003961">
    <property type="entry name" value="FN3_dom"/>
</dbReference>
<dbReference type="Gene3D" id="2.60.40.10">
    <property type="entry name" value="Immunoglobulins"/>
    <property type="match status" value="17"/>
</dbReference>
<evidence type="ECO:0000256" key="16">
    <source>
        <dbReference type="SAM" id="MobiDB-lite"/>
    </source>
</evidence>
<feature type="compositionally biased region" description="Polar residues" evidence="16">
    <location>
        <begin position="986"/>
        <end position="1006"/>
    </location>
</feature>
<evidence type="ECO:0000313" key="21">
    <source>
        <dbReference type="Proteomes" id="UP000288216"/>
    </source>
</evidence>
<evidence type="ECO:0000256" key="7">
    <source>
        <dbReference type="ARBA" id="ARBA00022974"/>
    </source>
</evidence>
<feature type="domain" description="VWFA" evidence="18">
    <location>
        <begin position="2224"/>
        <end position="2397"/>
    </location>
</feature>
<feature type="region of interest" description="Disordered" evidence="16">
    <location>
        <begin position="2194"/>
        <end position="2213"/>
    </location>
</feature>
<dbReference type="InterPro" id="IPR036465">
    <property type="entry name" value="vWFA_dom_sf"/>
</dbReference>
<feature type="domain" description="VWFA" evidence="18">
    <location>
        <begin position="439"/>
        <end position="611"/>
    </location>
</feature>
<evidence type="ECO:0000256" key="1">
    <source>
        <dbReference type="ARBA" id="ARBA00004498"/>
    </source>
</evidence>
<dbReference type="GO" id="GO:0005614">
    <property type="term" value="C:interstitial matrix"/>
    <property type="evidence" value="ECO:0007669"/>
    <property type="project" value="UniProtKB-ARBA"/>
</dbReference>
<organism evidence="20 21">
    <name type="scientific">Scyliorhinus torazame</name>
    <name type="common">Cloudy catshark</name>
    <name type="synonym">Catulus torazame</name>
    <dbReference type="NCBI Taxonomy" id="75743"/>
    <lineage>
        <taxon>Eukaryota</taxon>
        <taxon>Metazoa</taxon>
        <taxon>Chordata</taxon>
        <taxon>Craniata</taxon>
        <taxon>Vertebrata</taxon>
        <taxon>Chondrichthyes</taxon>
        <taxon>Elasmobranchii</taxon>
        <taxon>Galeomorphii</taxon>
        <taxon>Galeoidea</taxon>
        <taxon>Carcharhiniformes</taxon>
        <taxon>Scyliorhinidae</taxon>
        <taxon>Scyliorhinus</taxon>
    </lineage>
</organism>
<dbReference type="OMA" id="YTQTPNM"/>
<name>A0A401PI59_SCYTO</name>
<evidence type="ECO:0000256" key="12">
    <source>
        <dbReference type="ARBA" id="ARBA00049648"/>
    </source>
</evidence>
<feature type="domain" description="Fibronectin type-III" evidence="19">
    <location>
        <begin position="1477"/>
        <end position="1567"/>
    </location>
</feature>
<feature type="domain" description="Fibronectin type-III" evidence="19">
    <location>
        <begin position="1926"/>
        <end position="2016"/>
    </location>
</feature>
<reference evidence="20 21" key="1">
    <citation type="journal article" date="2018" name="Nat. Ecol. Evol.">
        <title>Shark genomes provide insights into elasmobranch evolution and the origin of vertebrates.</title>
        <authorList>
            <person name="Hara Y"/>
            <person name="Yamaguchi K"/>
            <person name="Onimaru K"/>
            <person name="Kadota M"/>
            <person name="Koyanagi M"/>
            <person name="Keeley SD"/>
            <person name="Tatsumi K"/>
            <person name="Tanaka K"/>
            <person name="Motone F"/>
            <person name="Kageyama Y"/>
            <person name="Nozu R"/>
            <person name="Adachi N"/>
            <person name="Nishimura O"/>
            <person name="Nakagawa R"/>
            <person name="Tanegashima C"/>
            <person name="Kiyatake I"/>
            <person name="Matsumoto R"/>
            <person name="Murakumo K"/>
            <person name="Nishida K"/>
            <person name="Terakita A"/>
            <person name="Kuratani S"/>
            <person name="Sato K"/>
            <person name="Hyodo S Kuraku.S."/>
        </authorList>
    </citation>
    <scope>NUCLEOTIDE SEQUENCE [LARGE SCALE GENOMIC DNA]</scope>
</reference>
<evidence type="ECO:0000256" key="14">
    <source>
        <dbReference type="ARBA" id="ARBA00064391"/>
    </source>
</evidence>
<dbReference type="FunFam" id="2.60.40.10:FF:000489">
    <property type="entry name" value="collagen alpha-1(XII) chain isoform X1"/>
    <property type="match status" value="1"/>
</dbReference>
<feature type="chain" id="PRO_5019170477" description="Collagen alpha-1(XII) chain" evidence="17">
    <location>
        <begin position="24"/>
        <end position="2989"/>
    </location>
</feature>
<dbReference type="PANTHER" id="PTHR24020:SF17">
    <property type="entry name" value="COLLAGEN ALPHA-1(XII) CHAIN"/>
    <property type="match status" value="1"/>
</dbReference>
<dbReference type="SMART" id="SM00060">
    <property type="entry name" value="FN3"/>
    <property type="match status" value="17"/>
</dbReference>
<keyword evidence="6" id="KW-0130">Cell adhesion</keyword>
<dbReference type="GO" id="GO:0035987">
    <property type="term" value="P:endodermal cell differentiation"/>
    <property type="evidence" value="ECO:0007669"/>
    <property type="project" value="TreeGrafter"/>
</dbReference>
<feature type="domain" description="VWFA" evidence="18">
    <location>
        <begin position="139"/>
        <end position="311"/>
    </location>
</feature>
<dbReference type="GO" id="GO:0005615">
    <property type="term" value="C:extracellular space"/>
    <property type="evidence" value="ECO:0007669"/>
    <property type="project" value="TreeGrafter"/>
</dbReference>
<dbReference type="FunFam" id="2.60.120.200:FF:000008">
    <property type="entry name" value="Collagen type XII alpha 1 chain"/>
    <property type="match status" value="1"/>
</dbReference>
<feature type="domain" description="Fibronectin type-III" evidence="19">
    <location>
        <begin position="2017"/>
        <end position="2105"/>
    </location>
</feature>
<keyword evidence="2" id="KW-0964">Secreted</keyword>
<feature type="region of interest" description="Disordered" evidence="16">
    <location>
        <begin position="2654"/>
        <end position="2786"/>
    </location>
</feature>
<evidence type="ECO:0000256" key="2">
    <source>
        <dbReference type="ARBA" id="ARBA00022525"/>
    </source>
</evidence>
<dbReference type="SMART" id="SM00327">
    <property type="entry name" value="VWA"/>
    <property type="match status" value="4"/>
</dbReference>
<dbReference type="SUPFAM" id="SSF49899">
    <property type="entry name" value="Concanavalin A-like lectins/glucanases"/>
    <property type="match status" value="1"/>
</dbReference>
<comment type="function">
    <text evidence="13">Type XII collagen interacts with type I collagen-containing fibrils, the COL1 domain could be associated with the surface of the fibrils, and the COL2 and NC3 domains may be localized in the perifibrillar matrix.</text>
</comment>
<dbReference type="SMART" id="SM00210">
    <property type="entry name" value="TSPN"/>
    <property type="match status" value="1"/>
</dbReference>
<dbReference type="InterPro" id="IPR013320">
    <property type="entry name" value="ConA-like_dom_sf"/>
</dbReference>
<dbReference type="Pfam" id="PF00041">
    <property type="entry name" value="fn3"/>
    <property type="match status" value="16"/>
</dbReference>
<evidence type="ECO:0000259" key="18">
    <source>
        <dbReference type="PROSITE" id="PS50234"/>
    </source>
</evidence>
<comment type="similarity">
    <text evidence="12">Belongs to the fibril-associated collagens with interrupted helices (FACIT) family.</text>
</comment>
<evidence type="ECO:0000256" key="13">
    <source>
        <dbReference type="ARBA" id="ARBA00053577"/>
    </source>
</evidence>
<evidence type="ECO:0000256" key="6">
    <source>
        <dbReference type="ARBA" id="ARBA00022889"/>
    </source>
</evidence>
<evidence type="ECO:0000256" key="4">
    <source>
        <dbReference type="ARBA" id="ARBA00022729"/>
    </source>
</evidence>
<evidence type="ECO:0000256" key="15">
    <source>
        <dbReference type="ARBA" id="ARBA00067989"/>
    </source>
</evidence>
<feature type="region of interest" description="Disordered" evidence="16">
    <location>
        <begin position="982"/>
        <end position="1014"/>
    </location>
</feature>
<dbReference type="OrthoDB" id="9934270at2759"/>
<sequence length="2989" mass="327042">MKSRLCLAVVAVFAALFAASVEAQVEPPSNLKFKILTESSVQMTWRRSPSRIRGYRLTLAPQAAGPAKEMILPQRASKTTLTDLIPDTEYVVTLIAFDHSSESVPVYGQLTIQTGRTPTNRPKKIEDLSQRCSASAVADLVFLVDGSWSVGRANFKKIREFIYSLSSAFEIGEDKTRVGIVQYSSDTRTEFDLNRYSQKLELLNAIVNLPYKGGNTMTGEAINYLVQNTFSEAAGARKSYPKIAVIITDGKSQDPVTESAEALRNIGVEIFTLGIKGADLDELKLIGSSPLNKHVFKVADFDKIRDVQNEIINLVCSGIEEQLSDIVSGEEVVEPPSNLQILESASNFLKITWDSSPGQITGYRIHLIPMVTGVQEQSINTDSVTRTIVAKNLTPDTEYQVNLYAMKGLASSEPVIIMEKTQTVHVSVECTLDANTQADIVLLVDGSYSIGLSNFAKVKDFLETLVKTFQVGPDRIQIGLVQYSRDPYTEFTLMKHSTLDDVVRAVRTFPYRGGSTNTGRAMTYVREKIFVPEKGARFKVPRVMVLITDGKSSDAFKAPALRLREAGVEIFAVGVKDAVFSELVTIATPPDNTHVYQVDDFDSFQRVSTKLTRTLCLRIEEEVKAIRKRDFALAKDLRTSDQTSRSFRVSWTGAGSDVISYLLRYKVAEGGDFISIRVPADQTTKVLTDLLPETTYLVSVVAEYLEGSSFPLDGEDTTLEEIGLASNLEVLDETTDSFKIRWTAAPGNVLRYRLEYRPVVGGERKEVTVGGLETETILNNLLPDTKYSVKIVAEYQTATGEPLVGQGTTKEVRGSARNLVTENVTPTTIDASWTSAPGNVYNYRVTWKSLYDDDSGEKWVPGYSTETTLENLRPETKYQIMVYASYGSGEADPLEGEETTDATTGAKRVTISDETVSTFRVRWKPAPGNVVNYRLSYRPAVGGRVIATKVPPHLTSTVLRRLNPQTVYNVSVIPMYREGEGKLRSGQGTTASPYKPPQNLQTSEPARSSFRVTWEPSPGEVRGYKVIYHPRGHEEQLGEMVLGPYDTTVVLEELRADTTYRVAVSGMFEGGESLPLLGEEQTTLSDEPMVIPTEQSGVQCTTKAAADIVLLVDGSWSIGRLNFRQIRSFIAKLVQVFDISPRRVQFGLAQYSGDPRTEWNLNTYRDKQSLLTAVAGLPYKGGNTLTGMALSYILEKNFKADAGARPNARKIGVLITDGKSQDGVDLPSETLREMGVELYAVGIKNADEAELKTIASDPDSVHMYNVADFALLVEIVDDLTTNLCNSVKGPNDLYPPTNLVTSEPTHQSFRVTWDHSDSNFDRYRVEYQPVSGGRTEEVLVSGRTKTTVLTNLQPETEYLVNVYGLLEGEISEPLTGTETTMPIPGVRNLNVYDVTPTTMNVKWEPATGASGYMLLYAPVNASIPTVEKELKVGPDNTDLKLENLFPNTEYTVTIHALYGDVPSDPLSVHETTLPVDEPRNIWFSDITHSTINAHWDPAPGKVRKYLIKYKEPEDENIKEVEVPGSETSVPLTGLTSQTEYEISVTAVYDYGPSNPLTGRENTLVVPAPSSLRFSDIRENRFRIHWDHGARDVALYRLSWVPSGGRDKKEMIINGDEDSQVLDNLNPDTLYDVSLTAIYPDEMESEDLISSQRTLSIRTTPHTPVTPTAPRNLQVYNATSHSLTVKWDPAAGRVRGYRVIYAPMTGDPIDEMVIPIVFNHSHVFHIVLHMWKASVRDSKAEPLASVRNLRVYNPTMSSLNVIWDPAEGVVRRYKIHYVPTTGTGNEEVVTVPGNTHSTVLKSLNADTPYEVNVVPVFNEGEGARRSSTGRTLIRGAPGSVQVFNPSTNSLNVRWTSAPGPVQQYRVIYTPRTGTRPAHYITVPANTNNVLLDRLQSDTEYSVNVVPMYANGEGDPGTDVGKTLPRGGPRNMRVYDATTNSLSVSWDHAEGPVQQYRIVYAPTVGDPIEEFTFVPGRRNNVLLQPLTADTPYRISVVAMYEDGDGGQLTGDGKTVGLLEPRNLRVSDEWYTRFRVTWDPAPSPVLGYKLVYKPTGTNEKMELFVGDVTSYTPQNLKPGTPYDVDVYAVYDSGSSGPLAGQGTTLYLNVTGLRTYKVDWNTFCIEWNPHRAATSYRIKLQPVDAYSNGHQEVTISGAESTHCFTGLSPDSLYDATVYTQLPNLEGPGMQLQERTVVRPTEAPTEPPSPPPPPTIPPAREVCMGAKADLVFLIDGSWSIGDENFHKILQFCFDTIGALDNIGPIGMQISLVQFSDDAKAEFKLDTYSDKGMTLAALQIIHYKGGNTKTGRALEYLYDHVFVYPNGMRKTVPKVLVVVTDGRSQDEVKKPALALQEAGYSVFVVGVADIDVTELKNIGSKPSTRHLFLVDDFDAFEKIQDELITFLCETATSTCPLIYLNGFTTPGFRMLESFNLTEKDAPSVAGVSTVPGSFNSYTAYSIHKDAHLLQPTIEIHPNGLPITYTIMMLFRLLPTTTSEPFAIWQITDQDYKPEVGVLLDGNSKTLSYFNKDERGESQTITFDTEDMKKLFYGNFHKVHIMVNQNTVKLIVDCQEIEEKMANPPGNITTDGYEILGKLAKSRGPKGKSAPFEIQSFDIICSLGWVLRDKCCDLPSKRDEAKCPALPHACTCAQANIGPPGPPGPSGQGGSKGPRGERGPHGQPGPPGTRGELGPPGPQGLPGPQGANGLSLPGEPGRSGVKGDAGEPGLVGRTGFPGIQGPPGPLGPRGPIGTTGVSGQPGQRGSQGQKGDLGSLGPTGPKGEKGDRGDFAPQNMMRSISRQVCEQLMNNHMRRVNSLINQIPNGYYSNRAVAGPPGSPGSPGTNGEVGETGPPGPPGFPGTPADQGRPGDRGAPGEKGEKGSQGNGKPGQRGLPGPPGPQGQSRTGPTGLPGPMGPLGSPGRPGRYGSRGPSGPPGYCDSSMCAGIPYNGYPGRYEPQPYRPETHVVPIERREEEVIDQTETEIQSPGFSRLHS</sequence>
<evidence type="ECO:0000256" key="5">
    <source>
        <dbReference type="ARBA" id="ARBA00022737"/>
    </source>
</evidence>
<evidence type="ECO:0000256" key="17">
    <source>
        <dbReference type="SAM" id="SignalP"/>
    </source>
</evidence>
<dbReference type="FunFam" id="2.60.40.10:FF:000480">
    <property type="entry name" value="Collagen, type XII, alpha 1"/>
    <property type="match status" value="1"/>
</dbReference>
<feature type="domain" description="Fibronectin type-III" evidence="19">
    <location>
        <begin position="724"/>
        <end position="814"/>
    </location>
</feature>
<dbReference type="SUPFAM" id="SSF53300">
    <property type="entry name" value="vWA-like"/>
    <property type="match status" value="4"/>
</dbReference>
<dbReference type="Pfam" id="PF00092">
    <property type="entry name" value="VWA"/>
    <property type="match status" value="4"/>
</dbReference>
<dbReference type="InterPro" id="IPR050525">
    <property type="entry name" value="ECM_Assembly_Org"/>
</dbReference>
<keyword evidence="5" id="KW-0677">Repeat</keyword>
<keyword evidence="11" id="KW-0379">Hydroxylation</keyword>
<dbReference type="PROSITE" id="PS50234">
    <property type="entry name" value="VWFA"/>
    <property type="match status" value="4"/>
</dbReference>
<dbReference type="Gene3D" id="3.40.50.410">
    <property type="entry name" value="von Willebrand factor, type A domain"/>
    <property type="match status" value="4"/>
</dbReference>
<dbReference type="FunFam" id="2.60.40.10:FF:000121">
    <property type="entry name" value="Collagen type XII alpha 1 chain"/>
    <property type="match status" value="4"/>
</dbReference>
<evidence type="ECO:0000259" key="19">
    <source>
        <dbReference type="PROSITE" id="PS50853"/>
    </source>
</evidence>
<feature type="domain" description="Fibronectin type-III" evidence="19">
    <location>
        <begin position="1835"/>
        <end position="1925"/>
    </location>
</feature>
<dbReference type="GO" id="GO:0007155">
    <property type="term" value="P:cell adhesion"/>
    <property type="evidence" value="ECO:0007669"/>
    <property type="project" value="UniProtKB-KW"/>
</dbReference>
<evidence type="ECO:0000256" key="8">
    <source>
        <dbReference type="ARBA" id="ARBA00023119"/>
    </source>
</evidence>
<keyword evidence="8" id="KW-0176">Collagen</keyword>
<protein>
    <recommendedName>
        <fullName evidence="15">Collagen alpha-1(XII) chain</fullName>
    </recommendedName>
</protein>
<evidence type="ECO:0000256" key="3">
    <source>
        <dbReference type="ARBA" id="ARBA00022530"/>
    </source>
</evidence>
<keyword evidence="3" id="KW-0272">Extracellular matrix</keyword>
<feature type="domain" description="Fibronectin type-III" evidence="19">
    <location>
        <begin position="633"/>
        <end position="722"/>
    </location>
</feature>
<dbReference type="InterPro" id="IPR048287">
    <property type="entry name" value="TSPN-like_N"/>
</dbReference>
<proteinExistence type="inferred from homology"/>
<keyword evidence="9" id="KW-1015">Disulfide bond</keyword>
<dbReference type="PROSITE" id="PS50853">
    <property type="entry name" value="FN3"/>
    <property type="match status" value="16"/>
</dbReference>
<feature type="domain" description="Fibronectin type-III" evidence="19">
    <location>
        <begin position="1385"/>
        <end position="1476"/>
    </location>
</feature>
<keyword evidence="21" id="KW-1185">Reference proteome</keyword>
<feature type="compositionally biased region" description="Low complexity" evidence="16">
    <location>
        <begin position="2911"/>
        <end position="2929"/>
    </location>
</feature>
<dbReference type="EMBL" id="BFAA01000535">
    <property type="protein sequence ID" value="GCB72820.1"/>
    <property type="molecule type" value="Genomic_DNA"/>
</dbReference>
<dbReference type="STRING" id="75743.A0A401PI59"/>
<feature type="signal peptide" evidence="17">
    <location>
        <begin position="1"/>
        <end position="23"/>
    </location>
</feature>
<comment type="caution">
    <text evidence="20">The sequence shown here is derived from an EMBL/GenBank/DDBJ whole genome shotgun (WGS) entry which is preliminary data.</text>
</comment>
<dbReference type="InterPro" id="IPR013783">
    <property type="entry name" value="Ig-like_fold"/>
</dbReference>
<gene>
    <name evidence="20" type="ORF">scyTo_0002206</name>
</gene>
<feature type="domain" description="Fibronectin type-III" evidence="19">
    <location>
        <begin position="1744"/>
        <end position="1834"/>
    </location>
</feature>
<dbReference type="PANTHER" id="PTHR24020">
    <property type="entry name" value="COLLAGEN ALPHA"/>
    <property type="match status" value="1"/>
</dbReference>
<feature type="compositionally biased region" description="Basic and acidic residues" evidence="16">
    <location>
        <begin position="2862"/>
        <end position="2875"/>
    </location>
</feature>
<feature type="domain" description="Fibronectin type-III" evidence="19">
    <location>
        <begin position="2106"/>
        <end position="2196"/>
    </location>
</feature>
<dbReference type="FunFam" id="2.60.40.10:FF:000018">
    <property type="entry name" value="collagen alpha-1(XII) chain isoform X1"/>
    <property type="match status" value="5"/>
</dbReference>
<dbReference type="GO" id="GO:0005581">
    <property type="term" value="C:collagen trimer"/>
    <property type="evidence" value="ECO:0007669"/>
    <property type="project" value="UniProtKB-KW"/>
</dbReference>
<dbReference type="PRINTS" id="PR00453">
    <property type="entry name" value="VWFADOMAIN"/>
</dbReference>
<keyword evidence="10" id="KW-0325">Glycoprotein</keyword>
<feature type="domain" description="Fibronectin type-III" evidence="19">
    <location>
        <begin position="1568"/>
        <end position="1662"/>
    </location>
</feature>
<feature type="compositionally biased region" description="Low complexity" evidence="16">
    <location>
        <begin position="2835"/>
        <end position="2845"/>
    </location>
</feature>
<keyword evidence="7" id="KW-0654">Proteoglycan</keyword>
<comment type="subunit">
    <text evidence="14">Trimer of identical chains each containing 190 kDa of non-triple-helical sequences.</text>
</comment>
<evidence type="ECO:0000256" key="11">
    <source>
        <dbReference type="ARBA" id="ARBA00023278"/>
    </source>
</evidence>
<comment type="subcellular location">
    <subcellularLocation>
        <location evidence="1">Secreted</location>
        <location evidence="1">Extracellular space</location>
        <location evidence="1">Extracellular matrix</location>
    </subcellularLocation>
</comment>
<feature type="domain" description="Fibronectin type-III" evidence="19">
    <location>
        <begin position="907"/>
        <end position="994"/>
    </location>
</feature>
<feature type="domain" description="Fibronectin type-III" evidence="19">
    <location>
        <begin position="27"/>
        <end position="117"/>
    </location>
</feature>
<dbReference type="FunFam" id="3.40.50.410:FF:000001">
    <property type="entry name" value="Collagen, type XII, alpha 1"/>
    <property type="match status" value="4"/>
</dbReference>
<dbReference type="CDD" id="cd01482">
    <property type="entry name" value="vWA_collagen_alphaI-XII-like"/>
    <property type="match status" value="3"/>
</dbReference>
<feature type="region of interest" description="Disordered" evidence="16">
    <location>
        <begin position="2823"/>
        <end position="2929"/>
    </location>
</feature>
<dbReference type="InterPro" id="IPR008160">
    <property type="entry name" value="Collagen"/>
</dbReference>
<evidence type="ECO:0000256" key="10">
    <source>
        <dbReference type="ARBA" id="ARBA00023180"/>
    </source>
</evidence>
<feature type="domain" description="Fibronectin type-III" evidence="19">
    <location>
        <begin position="335"/>
        <end position="426"/>
    </location>
</feature>
<evidence type="ECO:0000313" key="20">
    <source>
        <dbReference type="EMBL" id="GCB72820.1"/>
    </source>
</evidence>
<feature type="domain" description="Fibronectin type-III" evidence="19">
    <location>
        <begin position="815"/>
        <end position="906"/>
    </location>
</feature>
<keyword evidence="4 17" id="KW-0732">Signal</keyword>
<dbReference type="InterPro" id="IPR002035">
    <property type="entry name" value="VWF_A"/>
</dbReference>
<accession>A0A401PI59</accession>
<dbReference type="FunFam" id="2.60.40.10:FF:000234">
    <property type="entry name" value="Collagen, type XII, alpha 1"/>
    <property type="match status" value="2"/>
</dbReference>
<feature type="compositionally biased region" description="Pro residues" evidence="16">
    <location>
        <begin position="2200"/>
        <end position="2212"/>
    </location>
</feature>
<feature type="domain" description="VWFA" evidence="18">
    <location>
        <begin position="1107"/>
        <end position="1279"/>
    </location>
</feature>
<dbReference type="Proteomes" id="UP000288216">
    <property type="component" value="Unassembled WGS sequence"/>
</dbReference>